<sequence length="198" mass="22123">MIAPEMARADVASQIEQLACRYALAIDSRDLETVVELFSENADFCRHGAGARGCTSFFRELGSTFGLSVHSVSNHIIECKSETSASGIVYCRAERCEFGGTWVTHQLAYYDEYVLERGSWRFRSREIRYFFIENGTQPRIMNVDSRRTLPESWGTWDTFWSARAAYPGSQNADGSAPLDGAPHRAEPGMSPSSDQAKV</sequence>
<dbReference type="CDD" id="cd00531">
    <property type="entry name" value="NTF2_like"/>
    <property type="match status" value="1"/>
</dbReference>
<reference evidence="3 4" key="1">
    <citation type="submission" date="2014-02" db="EMBL/GenBank/DDBJ databases">
        <title>Whole genome shotgun sequence of Rhodococcus wratislaviensis NBRC 100605.</title>
        <authorList>
            <person name="Hosoyama A."/>
            <person name="Tsuchikane K."/>
            <person name="Yoshida I."/>
            <person name="Ohji S."/>
            <person name="Ichikawa N."/>
            <person name="Yamazoe A."/>
            <person name="Fujita N."/>
        </authorList>
    </citation>
    <scope>NUCLEOTIDE SEQUENCE [LARGE SCALE GENOMIC DNA]</scope>
    <source>
        <strain evidence="3 4">NBRC 100605</strain>
    </source>
</reference>
<dbReference type="InterPro" id="IPR037401">
    <property type="entry name" value="SnoaL-like"/>
</dbReference>
<dbReference type="InterPro" id="IPR032710">
    <property type="entry name" value="NTF2-like_dom_sf"/>
</dbReference>
<accession>X0Q4V8</accession>
<feature type="domain" description="SnoaL-like" evidence="2">
    <location>
        <begin position="13"/>
        <end position="125"/>
    </location>
</feature>
<evidence type="ECO:0000313" key="3">
    <source>
        <dbReference type="EMBL" id="GAF45546.1"/>
    </source>
</evidence>
<evidence type="ECO:0000256" key="1">
    <source>
        <dbReference type="SAM" id="MobiDB-lite"/>
    </source>
</evidence>
<dbReference type="Proteomes" id="UP000019491">
    <property type="component" value="Unassembled WGS sequence"/>
</dbReference>
<dbReference type="AlphaFoldDB" id="X0Q4V8"/>
<dbReference type="Pfam" id="PF13577">
    <property type="entry name" value="SnoaL_4"/>
    <property type="match status" value="1"/>
</dbReference>
<name>X0Q4V8_RHOWR</name>
<organism evidence="3 4">
    <name type="scientific">Rhodococcus wratislaviensis NBRC 100605</name>
    <dbReference type="NCBI Taxonomy" id="1219028"/>
    <lineage>
        <taxon>Bacteria</taxon>
        <taxon>Bacillati</taxon>
        <taxon>Actinomycetota</taxon>
        <taxon>Actinomycetes</taxon>
        <taxon>Mycobacteriales</taxon>
        <taxon>Nocardiaceae</taxon>
        <taxon>Rhodococcus</taxon>
    </lineage>
</organism>
<proteinExistence type="predicted"/>
<evidence type="ECO:0000313" key="4">
    <source>
        <dbReference type="Proteomes" id="UP000019491"/>
    </source>
</evidence>
<dbReference type="Gene3D" id="3.10.450.50">
    <property type="match status" value="1"/>
</dbReference>
<dbReference type="SUPFAM" id="SSF54427">
    <property type="entry name" value="NTF2-like"/>
    <property type="match status" value="1"/>
</dbReference>
<dbReference type="EMBL" id="BAWF01000022">
    <property type="protein sequence ID" value="GAF45546.1"/>
    <property type="molecule type" value="Genomic_DNA"/>
</dbReference>
<keyword evidence="4" id="KW-1185">Reference proteome</keyword>
<protein>
    <recommendedName>
        <fullName evidence="2">SnoaL-like domain-containing protein</fullName>
    </recommendedName>
</protein>
<gene>
    <name evidence="3" type="ORF">RW1_022_01260</name>
</gene>
<comment type="caution">
    <text evidence="3">The sequence shown here is derived from an EMBL/GenBank/DDBJ whole genome shotgun (WGS) entry which is preliminary data.</text>
</comment>
<feature type="region of interest" description="Disordered" evidence="1">
    <location>
        <begin position="168"/>
        <end position="198"/>
    </location>
</feature>
<evidence type="ECO:0000259" key="2">
    <source>
        <dbReference type="Pfam" id="PF13577"/>
    </source>
</evidence>